<dbReference type="EMBL" id="CAJFCW020000005">
    <property type="protein sequence ID" value="CAG9121414.1"/>
    <property type="molecule type" value="Genomic_DNA"/>
</dbReference>
<evidence type="ECO:0000256" key="1">
    <source>
        <dbReference type="SAM" id="Phobius"/>
    </source>
</evidence>
<dbReference type="GO" id="GO:0016747">
    <property type="term" value="F:acyltransferase activity, transferring groups other than amino-acyl groups"/>
    <property type="evidence" value="ECO:0007669"/>
    <property type="project" value="InterPro"/>
</dbReference>
<dbReference type="AlphaFoldDB" id="A0A811L999"/>
<dbReference type="Proteomes" id="UP000783686">
    <property type="component" value="Unassembled WGS sequence"/>
</dbReference>
<evidence type="ECO:0000256" key="2">
    <source>
        <dbReference type="SAM" id="SignalP"/>
    </source>
</evidence>
<feature type="signal peptide" evidence="2">
    <location>
        <begin position="1"/>
        <end position="23"/>
    </location>
</feature>
<proteinExistence type="predicted"/>
<keyword evidence="2" id="KW-0732">Signal</keyword>
<keyword evidence="1" id="KW-0812">Transmembrane</keyword>
<feature type="transmembrane region" description="Helical" evidence="1">
    <location>
        <begin position="474"/>
        <end position="496"/>
    </location>
</feature>
<comment type="caution">
    <text evidence="4">The sequence shown here is derived from an EMBL/GenBank/DDBJ whole genome shotgun (WGS) entry which is preliminary data.</text>
</comment>
<feature type="transmembrane region" description="Helical" evidence="1">
    <location>
        <begin position="583"/>
        <end position="601"/>
    </location>
</feature>
<gene>
    <name evidence="4" type="ORF">BOKJ2_LOCUS11797</name>
</gene>
<dbReference type="PANTHER" id="PTHR11161">
    <property type="entry name" value="O-ACYLTRANSFERASE"/>
    <property type="match status" value="1"/>
</dbReference>
<feature type="chain" id="PRO_5044131723" description="Nose resistant-to-fluoxetine protein N-terminal domain-containing protein" evidence="2">
    <location>
        <begin position="24"/>
        <end position="809"/>
    </location>
</feature>
<dbReference type="PANTHER" id="PTHR11161:SF68">
    <property type="entry name" value="NOSE RESISTANT-TO-FLUOXETINE PROTEIN N-TERMINAL DOMAIN-CONTAINING PROTEIN"/>
    <property type="match status" value="1"/>
</dbReference>
<feature type="transmembrane region" description="Helical" evidence="1">
    <location>
        <begin position="323"/>
        <end position="343"/>
    </location>
</feature>
<dbReference type="Proteomes" id="UP000614601">
    <property type="component" value="Unassembled WGS sequence"/>
</dbReference>
<sequence length="809" mass="92786">MDIRGLNMKHLVLALITINLAIAEPIWNSSDQFLDVLLNTNSSSFKWRNFVQNLMNEWSVTPVCADLLKSAVEIAQNQTWEALGCSETGCLTEATASSWPIWMLDSWGRPLPGIYSRGPFFFLGHFDQCASLSTENRTARYCKTEWDIELGQQSIPLHYGFCILKECEHVFHNINVTDQLNMKNPRFICKDAKQTFRWTKDKIIYASIVGVMALLVIIGTLYERWTNGMHISCLGDADRAGAKGSHEPEYGEINEDRNSMNVTFYESEAGSSNVPSVALTYKPVKAVFKQNGFSAILRSFSVFRNVNRLLRTPRLEIDALHGVRVLSGFWVILGHAHLLPLAFVDNIRQLVDKLQKELVYSAMIVNSGLAVDSFFLVSATIFSFVIHRKLRRITEITVGGHCKRAMVMYLHRWIRLVPSYAFVLGFVLTFYNSMGSGPVWNEEKGVFGSQCRADDWVHHLFFLINIYPNKCMPWMWYLSVDFQLFLISPLLIACLYHSKTIGAWLIGLLVASVSVYRAFVIWWFDFPVNIAVQLVQQGSSDAEMEEAGRMFRWLYANPYARSAPYFLAILLGWNIHSKVTKPAALWLLRLLSVTLMSWALFGVDLFECRLYDVLYNATYRTAWAVGLAILIWLSYHNQFYWISDLLNARQWVPVSRLGYGIYLTHELLIIYFVFSRRTAWNVTSLWDVVQLSLSVFTLSIVLAFVLAILVELPPLTTERKLLMTARDGDEDGEDEYNMVEMKPIQTEAEKIEQYYEPPKQSNRISSTEHWVLNGTMNETAEFLSFEEDNDMEDISYRRQSGHSPSSSYV</sequence>
<evidence type="ECO:0000313" key="4">
    <source>
        <dbReference type="EMBL" id="CAD5225877.1"/>
    </source>
</evidence>
<dbReference type="Pfam" id="PF01757">
    <property type="entry name" value="Acyl_transf_3"/>
    <property type="match status" value="1"/>
</dbReference>
<feature type="transmembrane region" description="Helical" evidence="1">
    <location>
        <begin position="413"/>
        <end position="431"/>
    </location>
</feature>
<accession>A0A811L999</accession>
<feature type="transmembrane region" description="Helical" evidence="1">
    <location>
        <begin position="363"/>
        <end position="386"/>
    </location>
</feature>
<dbReference type="InterPro" id="IPR052728">
    <property type="entry name" value="O2_lipid_transport_reg"/>
</dbReference>
<protein>
    <recommendedName>
        <fullName evidence="3">Nose resistant-to-fluoxetine protein N-terminal domain-containing protein</fullName>
    </recommendedName>
</protein>
<feature type="domain" description="Nose resistant-to-fluoxetine protein N-terminal" evidence="3">
    <location>
        <begin position="82"/>
        <end position="195"/>
    </location>
</feature>
<keyword evidence="5" id="KW-1185">Reference proteome</keyword>
<dbReference type="SMART" id="SM00703">
    <property type="entry name" value="NRF"/>
    <property type="match status" value="1"/>
</dbReference>
<evidence type="ECO:0000259" key="3">
    <source>
        <dbReference type="SMART" id="SM00703"/>
    </source>
</evidence>
<name>A0A811L999_9BILA</name>
<keyword evidence="1" id="KW-0472">Membrane</keyword>
<feature type="transmembrane region" description="Helical" evidence="1">
    <location>
        <begin position="654"/>
        <end position="674"/>
    </location>
</feature>
<dbReference type="Pfam" id="PF20146">
    <property type="entry name" value="NRF"/>
    <property type="match status" value="1"/>
</dbReference>
<feature type="transmembrane region" description="Helical" evidence="1">
    <location>
        <begin position="689"/>
        <end position="710"/>
    </location>
</feature>
<feature type="transmembrane region" description="Helical" evidence="1">
    <location>
        <begin position="203"/>
        <end position="222"/>
    </location>
</feature>
<dbReference type="InterPro" id="IPR006621">
    <property type="entry name" value="Nose-resist-to-fluoxetine_N"/>
</dbReference>
<keyword evidence="1" id="KW-1133">Transmembrane helix</keyword>
<dbReference type="EMBL" id="CAJFDH010000005">
    <property type="protein sequence ID" value="CAD5225877.1"/>
    <property type="molecule type" value="Genomic_DNA"/>
</dbReference>
<feature type="transmembrane region" description="Helical" evidence="1">
    <location>
        <begin position="503"/>
        <end position="524"/>
    </location>
</feature>
<dbReference type="OrthoDB" id="207378at2759"/>
<reference evidence="4" key="1">
    <citation type="submission" date="2020-09" db="EMBL/GenBank/DDBJ databases">
        <authorList>
            <person name="Kikuchi T."/>
        </authorList>
    </citation>
    <scope>NUCLEOTIDE SEQUENCE</scope>
    <source>
        <strain evidence="4">SH1</strain>
    </source>
</reference>
<organism evidence="4 5">
    <name type="scientific">Bursaphelenchus okinawaensis</name>
    <dbReference type="NCBI Taxonomy" id="465554"/>
    <lineage>
        <taxon>Eukaryota</taxon>
        <taxon>Metazoa</taxon>
        <taxon>Ecdysozoa</taxon>
        <taxon>Nematoda</taxon>
        <taxon>Chromadorea</taxon>
        <taxon>Rhabditida</taxon>
        <taxon>Tylenchina</taxon>
        <taxon>Tylenchomorpha</taxon>
        <taxon>Aphelenchoidea</taxon>
        <taxon>Aphelenchoididae</taxon>
        <taxon>Bursaphelenchus</taxon>
    </lineage>
</organism>
<feature type="transmembrane region" description="Helical" evidence="1">
    <location>
        <begin position="621"/>
        <end position="642"/>
    </location>
</feature>
<evidence type="ECO:0000313" key="5">
    <source>
        <dbReference type="Proteomes" id="UP000614601"/>
    </source>
</evidence>
<dbReference type="InterPro" id="IPR002656">
    <property type="entry name" value="Acyl_transf_3_dom"/>
</dbReference>